<dbReference type="InterPro" id="IPR024875">
    <property type="entry name" value="Protein_Lines"/>
</dbReference>
<dbReference type="STRING" id="4097.A0A1S4C2X2"/>
<gene>
    <name evidence="1" type="primary">LOC107814598</name>
</gene>
<dbReference type="PaxDb" id="4097-A0A1S4C2X2"/>
<sequence>MTNEHSRLCCLIDHYLRPYTETGSASLTKEMEKQLLIALSQVYTEIKQWIKEYDSDNSSEDMAGNSVGGGQIIPESHAHDHHCLTKVIGVLVSFSIRIPVMRYDTGIPIFI</sequence>
<organism evidence="1">
    <name type="scientific">Nicotiana tabacum</name>
    <name type="common">Common tobacco</name>
    <dbReference type="NCBI Taxonomy" id="4097"/>
    <lineage>
        <taxon>Eukaryota</taxon>
        <taxon>Viridiplantae</taxon>
        <taxon>Streptophyta</taxon>
        <taxon>Embryophyta</taxon>
        <taxon>Tracheophyta</taxon>
        <taxon>Spermatophyta</taxon>
        <taxon>Magnoliopsida</taxon>
        <taxon>eudicotyledons</taxon>
        <taxon>Gunneridae</taxon>
        <taxon>Pentapetalae</taxon>
        <taxon>asterids</taxon>
        <taxon>lamiids</taxon>
        <taxon>Solanales</taxon>
        <taxon>Solanaceae</taxon>
        <taxon>Nicotianoideae</taxon>
        <taxon>Nicotianeae</taxon>
        <taxon>Nicotiana</taxon>
    </lineage>
</organism>
<dbReference type="PANTHER" id="PTHR16057">
    <property type="entry name" value="WINS1, 2 PROTEIN"/>
    <property type="match status" value="1"/>
</dbReference>
<dbReference type="KEGG" id="nta:107814598"/>
<dbReference type="RefSeq" id="XP_016495521.1">
    <property type="nucleotide sequence ID" value="XM_016640035.1"/>
</dbReference>
<proteinExistence type="predicted"/>
<evidence type="ECO:0000313" key="1">
    <source>
        <dbReference type="RefSeq" id="XP_016495521.1"/>
    </source>
</evidence>
<name>A0A1S4C2X2_TOBAC</name>
<accession>A0A1S4C2X2</accession>
<protein>
    <submittedName>
        <fullName evidence="1">Uncharacterized protein isoform X1</fullName>
    </submittedName>
</protein>
<reference evidence="1" key="1">
    <citation type="submission" date="2025-08" db="UniProtKB">
        <authorList>
            <consortium name="RefSeq"/>
        </authorList>
    </citation>
    <scope>IDENTIFICATION</scope>
</reference>
<dbReference type="PANTHER" id="PTHR16057:SF1">
    <property type="entry name" value="PROTEIN LINES HOMOLOG 1"/>
    <property type="match status" value="1"/>
</dbReference>
<dbReference type="OrthoDB" id="8251209at2759"/>
<dbReference type="AlphaFoldDB" id="A0A1S4C2X2"/>